<name>A0A348B4N7_9CREN</name>
<reference evidence="2" key="4">
    <citation type="submission" date="2020-09" db="EMBL/GenBank/DDBJ databases">
        <authorList>
            <person name="Sun Q."/>
            <person name="Ohkuma M."/>
        </authorList>
    </citation>
    <scope>NUCLEOTIDE SEQUENCE</scope>
    <source>
        <strain evidence="2">JCM 31740</strain>
    </source>
</reference>
<dbReference type="AlphaFoldDB" id="A0A348B4N7"/>
<keyword evidence="3" id="KW-1185">Reference proteome</keyword>
<proteinExistence type="predicted"/>
<gene>
    <name evidence="2" type="ORF">GCM10007116_17210</name>
    <name evidence="1" type="ORF">HS1genome_1528</name>
</gene>
<dbReference type="Proteomes" id="UP000616143">
    <property type="component" value="Unassembled WGS sequence"/>
</dbReference>
<evidence type="ECO:0000313" key="2">
    <source>
        <dbReference type="EMBL" id="GGU00537.1"/>
    </source>
</evidence>
<organism evidence="1 3">
    <name type="scientific">Sulfodiicoccus acidiphilus</name>
    <dbReference type="NCBI Taxonomy" id="1670455"/>
    <lineage>
        <taxon>Archaea</taxon>
        <taxon>Thermoproteota</taxon>
        <taxon>Thermoprotei</taxon>
        <taxon>Sulfolobales</taxon>
        <taxon>Sulfolobaceae</taxon>
        <taxon>Sulfodiicoccus</taxon>
    </lineage>
</organism>
<reference evidence="2" key="1">
    <citation type="journal article" date="2014" name="Int. J. Syst. Evol. Microbiol.">
        <title>Complete genome sequence of Corynebacterium casei LMG S-19264T (=DSM 44701T), isolated from a smear-ripened cheese.</title>
        <authorList>
            <consortium name="US DOE Joint Genome Institute (JGI-PGF)"/>
            <person name="Walter F."/>
            <person name="Albersmeier A."/>
            <person name="Kalinowski J."/>
            <person name="Ruckert C."/>
        </authorList>
    </citation>
    <scope>NUCLEOTIDE SEQUENCE</scope>
    <source>
        <strain evidence="2">JCM 31740</strain>
    </source>
</reference>
<reference evidence="3" key="2">
    <citation type="submission" date="2018-04" db="EMBL/GenBank/DDBJ databases">
        <title>Complete genome sequence of Sulfodiicoccus acidiphilus strain HS-1.</title>
        <authorList>
            <person name="Sakai H.D."/>
            <person name="Kurosawa N."/>
        </authorList>
    </citation>
    <scope>NUCLEOTIDE SEQUENCE [LARGE SCALE GENOMIC DNA]</scope>
    <source>
        <strain evidence="3">HS-1</strain>
    </source>
</reference>
<evidence type="ECO:0000313" key="1">
    <source>
        <dbReference type="EMBL" id="BBD73139.1"/>
    </source>
</evidence>
<sequence length="124" mass="14308">MRRDLVRELDREVPRAEVQLVRVNDQVLAFVKAGTTLINLNEAPFLRASSAGLAREYLYVVLTHEYLHIIGVADEREVRRMTMDLIGRKFGHDGPAFKMAMDLAFPVDVMLWRSHQELSPHTFM</sequence>
<dbReference type="EMBL" id="AP018553">
    <property type="protein sequence ID" value="BBD73139.1"/>
    <property type="molecule type" value="Genomic_DNA"/>
</dbReference>
<accession>A0A348B4N7</accession>
<dbReference type="Proteomes" id="UP000276741">
    <property type="component" value="Chromosome"/>
</dbReference>
<protein>
    <recommendedName>
        <fullName evidence="4">Metallopeptidase domain-containing protein</fullName>
    </recommendedName>
</protein>
<dbReference type="EMBL" id="BMQS01000017">
    <property type="protein sequence ID" value="GGU00537.1"/>
    <property type="molecule type" value="Genomic_DNA"/>
</dbReference>
<evidence type="ECO:0008006" key="4">
    <source>
        <dbReference type="Google" id="ProtNLM"/>
    </source>
</evidence>
<reference evidence="1" key="3">
    <citation type="journal article" date="2019" name="BMC Res. Notes">
        <title>Complete genome sequence of the Sulfodiicoccus acidiphilus strain HS-1T, the first crenarchaeon that lacks polB3, isolated from an acidic hot spring in Ohwaku-dani, Hakone, Japan.</title>
        <authorList>
            <person name="Sakai H.D."/>
            <person name="Kurosawa N."/>
        </authorList>
    </citation>
    <scope>NUCLEOTIDE SEQUENCE</scope>
    <source>
        <strain evidence="1">HS-1</strain>
    </source>
</reference>
<evidence type="ECO:0000313" key="3">
    <source>
        <dbReference type="Proteomes" id="UP000276741"/>
    </source>
</evidence>
<dbReference type="KEGG" id="sacd:HS1genome_1528"/>